<reference evidence="1" key="1">
    <citation type="journal article" date="2014" name="Int. J. Syst. Evol. Microbiol.">
        <title>Complete genome sequence of Corynebacterium casei LMG S-19264T (=DSM 44701T), isolated from a smear-ripened cheese.</title>
        <authorList>
            <consortium name="US DOE Joint Genome Institute (JGI-PGF)"/>
            <person name="Walter F."/>
            <person name="Albersmeier A."/>
            <person name="Kalinowski J."/>
            <person name="Ruckert C."/>
        </authorList>
    </citation>
    <scope>NUCLEOTIDE SEQUENCE</scope>
    <source>
        <strain evidence="1">JCM 13919</strain>
    </source>
</reference>
<organism evidence="1 2">
    <name type="scientific">Legionella impletisoli</name>
    <dbReference type="NCBI Taxonomy" id="343510"/>
    <lineage>
        <taxon>Bacteria</taxon>
        <taxon>Pseudomonadati</taxon>
        <taxon>Pseudomonadota</taxon>
        <taxon>Gammaproteobacteria</taxon>
        <taxon>Legionellales</taxon>
        <taxon>Legionellaceae</taxon>
        <taxon>Legionella</taxon>
    </lineage>
</organism>
<protein>
    <submittedName>
        <fullName evidence="1">Uncharacterized protein</fullName>
    </submittedName>
</protein>
<dbReference type="AlphaFoldDB" id="A0A917NC43"/>
<proteinExistence type="predicted"/>
<gene>
    <name evidence="1" type="ORF">GCM10007966_13450</name>
</gene>
<evidence type="ECO:0000313" key="1">
    <source>
        <dbReference type="EMBL" id="GGI86146.1"/>
    </source>
</evidence>
<comment type="caution">
    <text evidence="1">The sequence shown here is derived from an EMBL/GenBank/DDBJ whole genome shotgun (WGS) entry which is preliminary data.</text>
</comment>
<reference evidence="1" key="2">
    <citation type="submission" date="2020-09" db="EMBL/GenBank/DDBJ databases">
        <authorList>
            <person name="Sun Q."/>
            <person name="Ohkuma M."/>
        </authorList>
    </citation>
    <scope>NUCLEOTIDE SEQUENCE</scope>
    <source>
        <strain evidence="1">JCM 13919</strain>
    </source>
</reference>
<keyword evidence="2" id="KW-1185">Reference proteome</keyword>
<dbReference type="Proteomes" id="UP000630149">
    <property type="component" value="Unassembled WGS sequence"/>
</dbReference>
<accession>A0A917NC43</accession>
<name>A0A917NC43_9GAMM</name>
<dbReference type="EMBL" id="BMOB01000005">
    <property type="protein sequence ID" value="GGI86146.1"/>
    <property type="molecule type" value="Genomic_DNA"/>
</dbReference>
<evidence type="ECO:0000313" key="2">
    <source>
        <dbReference type="Proteomes" id="UP000630149"/>
    </source>
</evidence>
<dbReference type="RefSeq" id="WP_188668212.1">
    <property type="nucleotide sequence ID" value="NZ_BMOB01000005.1"/>
</dbReference>
<sequence>MGKSIYNVVIPVLFPIIFMKKDEFDLASARDMAVEKAVYNKPVFIQKLMAL</sequence>